<dbReference type="PANTHER" id="PTHR34853">
    <property type="match status" value="1"/>
</dbReference>
<sequence length="524" mass="56954">MLYPLACGALAALLSSPFAQGQAMPPIPPLQNLPGPQCDDWNSKFRLSGSQIASAGISENIANNVNVAVNFERTNWATGSVEDDPFYTDVPESSTYLPPGSLLKVEDYTNASLYTFPPNIAISRFMYQTLDWNGSLVPASAFILWPFHPREVPGKGKDTSKNIPLVGWAHGTSGVFSECAPSHIRNLWFQYSAPFTLALQGYAIVAPDYAGLGVSKTFDGKHIPHPWITFDAHGKDLLYAVHAAHDAYKELLSSEYVLFGHSQGGAATWAATTTLQNWTVSKPDGEPPNAVHDFLTSNYLGAVPAAAGGAPFLEPMLFGSPDFLRVNAYGTLLGHAASILTPTPLDEIFTPAGLGRYTLLRALRGANSVLGELFNAATAPAAGFWLRDSFLTPDGVAAKIFRQETAYYARQPRGPLLVLQGTTDQSAPAPSTVALVEQVCKTYGEDLDLDFAVFEGVAHVPVLYAGQRVWLDWIGDRFEEVGGDGGKTKKRCRNKTYKAVREVDKYSQDLQYSLSFVRYPYQIA</sequence>
<feature type="signal peptide" evidence="1">
    <location>
        <begin position="1"/>
        <end position="21"/>
    </location>
</feature>
<feature type="chain" id="PRO_5046696800" evidence="1">
    <location>
        <begin position="22"/>
        <end position="524"/>
    </location>
</feature>
<evidence type="ECO:0000313" key="3">
    <source>
        <dbReference type="Proteomes" id="UP001492380"/>
    </source>
</evidence>
<dbReference type="InterPro" id="IPR005152">
    <property type="entry name" value="Lipase_secreted"/>
</dbReference>
<organism evidence="2 3">
    <name type="scientific">Phyllosticta capitalensis</name>
    <dbReference type="NCBI Taxonomy" id="121624"/>
    <lineage>
        <taxon>Eukaryota</taxon>
        <taxon>Fungi</taxon>
        <taxon>Dikarya</taxon>
        <taxon>Ascomycota</taxon>
        <taxon>Pezizomycotina</taxon>
        <taxon>Dothideomycetes</taxon>
        <taxon>Dothideomycetes incertae sedis</taxon>
        <taxon>Botryosphaeriales</taxon>
        <taxon>Phyllostictaceae</taxon>
        <taxon>Phyllosticta</taxon>
    </lineage>
</organism>
<proteinExistence type="predicted"/>
<dbReference type="GO" id="GO:0016787">
    <property type="term" value="F:hydrolase activity"/>
    <property type="evidence" value="ECO:0007669"/>
    <property type="project" value="UniProtKB-KW"/>
</dbReference>
<dbReference type="PANTHER" id="PTHR34853:SF1">
    <property type="entry name" value="LIPASE 5"/>
    <property type="match status" value="1"/>
</dbReference>
<comment type="caution">
    <text evidence="2">The sequence shown here is derived from an EMBL/GenBank/DDBJ whole genome shotgun (WGS) entry which is preliminary data.</text>
</comment>
<evidence type="ECO:0000313" key="2">
    <source>
        <dbReference type="EMBL" id="KAK8230525.1"/>
    </source>
</evidence>
<dbReference type="Gene3D" id="3.40.50.1820">
    <property type="entry name" value="alpha/beta hydrolase"/>
    <property type="match status" value="2"/>
</dbReference>
<accession>A0ABR1YI09</accession>
<reference evidence="2 3" key="1">
    <citation type="submission" date="2024-04" db="EMBL/GenBank/DDBJ databases">
        <title>Phyllosticta paracitricarpa is synonymous to the EU quarantine fungus P. citricarpa based on phylogenomic analyses.</title>
        <authorList>
            <consortium name="Lawrence Berkeley National Laboratory"/>
            <person name="Van Ingen-Buijs V.A."/>
            <person name="Van Westerhoven A.C."/>
            <person name="Haridas S."/>
            <person name="Skiadas P."/>
            <person name="Martin F."/>
            <person name="Groenewald J.Z."/>
            <person name="Crous P.W."/>
            <person name="Seidl M.F."/>
        </authorList>
    </citation>
    <scope>NUCLEOTIDE SEQUENCE [LARGE SCALE GENOMIC DNA]</scope>
    <source>
        <strain evidence="2 3">CBS 123374</strain>
    </source>
</reference>
<protein>
    <submittedName>
        <fullName evidence="2">Alpha/Beta hydrolase protein</fullName>
    </submittedName>
</protein>
<name>A0ABR1YI09_9PEZI</name>
<evidence type="ECO:0000256" key="1">
    <source>
        <dbReference type="SAM" id="SignalP"/>
    </source>
</evidence>
<dbReference type="EMBL" id="JBBWRZ010000008">
    <property type="protein sequence ID" value="KAK8230525.1"/>
    <property type="molecule type" value="Genomic_DNA"/>
</dbReference>
<dbReference type="Proteomes" id="UP001492380">
    <property type="component" value="Unassembled WGS sequence"/>
</dbReference>
<keyword evidence="2" id="KW-0378">Hydrolase</keyword>
<keyword evidence="3" id="KW-1185">Reference proteome</keyword>
<keyword evidence="1" id="KW-0732">Signal</keyword>
<dbReference type="SUPFAM" id="SSF53474">
    <property type="entry name" value="alpha/beta-Hydrolases"/>
    <property type="match status" value="1"/>
</dbReference>
<gene>
    <name evidence="2" type="ORF">HDK90DRAFT_324369</name>
</gene>
<dbReference type="InterPro" id="IPR029058">
    <property type="entry name" value="AB_hydrolase_fold"/>
</dbReference>